<dbReference type="PANTHER" id="PTHR36305">
    <property type="entry name" value="PHOSPHATIDYLGLYCEROPHOSPHATASE A"/>
    <property type="match status" value="1"/>
</dbReference>
<keyword evidence="1" id="KW-0442">Lipid degradation</keyword>
<dbReference type="RefSeq" id="WP_410519766.1">
    <property type="nucleotide sequence ID" value="NZ_JARJFB010000091.1"/>
</dbReference>
<dbReference type="EC" id="3.1.3.27" evidence="1"/>
<keyword evidence="1" id="KW-1208">Phospholipid metabolism</keyword>
<evidence type="ECO:0000256" key="1">
    <source>
        <dbReference type="PIRNR" id="PIRNR006162"/>
    </source>
</evidence>
<comment type="caution">
    <text evidence="4">The sequence shown here is derived from an EMBL/GenBank/DDBJ whole genome shotgun (WGS) entry which is preliminary data.</text>
</comment>
<dbReference type="InterPro" id="IPR007686">
    <property type="entry name" value="YutG/PgpA"/>
</dbReference>
<gene>
    <name evidence="4" type="ORF">Megvenef_01149</name>
</gene>
<keyword evidence="5" id="KW-1185">Reference proteome</keyword>
<protein>
    <recommendedName>
        <fullName evidence="1">Phosphatidylglycerophosphatase A</fullName>
        <ecNumber evidence="1">3.1.3.27</ecNumber>
    </recommendedName>
    <alternativeName>
        <fullName evidence="1">Phosphatidylglycerolphosphate phosphatase A</fullName>
    </alternativeName>
</protein>
<keyword evidence="1" id="KW-0479">Metal-binding</keyword>
<dbReference type="PANTHER" id="PTHR36305:SF1">
    <property type="entry name" value="PHOSPHATIDYLGLYCEROPHOSPHATASE A"/>
    <property type="match status" value="1"/>
</dbReference>
<keyword evidence="2" id="KW-1133">Transmembrane helix</keyword>
<comment type="pathway">
    <text evidence="1">Phospholipid metabolism; phosphatidylglycerol biosynthesis; phosphatidylglycerol from CDP-diacylglycerol: step 2/2.</text>
</comment>
<feature type="transmembrane region" description="Helical" evidence="2">
    <location>
        <begin position="170"/>
        <end position="193"/>
    </location>
</feature>
<feature type="domain" description="YutG/PgpA" evidence="3">
    <location>
        <begin position="9"/>
        <end position="187"/>
    </location>
</feature>
<dbReference type="InterPro" id="IPR036681">
    <property type="entry name" value="PgpA-like_sf"/>
</dbReference>
<evidence type="ECO:0000259" key="3">
    <source>
        <dbReference type="Pfam" id="PF04608"/>
    </source>
</evidence>
<dbReference type="Pfam" id="PF04608">
    <property type="entry name" value="PgpA"/>
    <property type="match status" value="1"/>
</dbReference>
<keyword evidence="1 2" id="KW-0472">Membrane</keyword>
<keyword evidence="1" id="KW-0997">Cell inner membrane</keyword>
<evidence type="ECO:0000256" key="2">
    <source>
        <dbReference type="SAM" id="Phobius"/>
    </source>
</evidence>
<keyword evidence="1" id="KW-0443">Lipid metabolism</keyword>
<dbReference type="InterPro" id="IPR026037">
    <property type="entry name" value="PgpA"/>
</dbReference>
<keyword evidence="1" id="KW-0378">Hydrolase</keyword>
<evidence type="ECO:0000313" key="4">
    <source>
        <dbReference type="EMBL" id="MEA0971176.1"/>
    </source>
</evidence>
<feature type="transmembrane region" description="Helical" evidence="2">
    <location>
        <begin position="20"/>
        <end position="40"/>
    </location>
</feature>
<dbReference type="SUPFAM" id="SSF101307">
    <property type="entry name" value="YutG-like"/>
    <property type="match status" value="1"/>
</dbReference>
<accession>A0ABU5NDA5</accession>
<keyword evidence="1" id="KW-0460">Magnesium</keyword>
<name>A0ABU5NDA5_9RICK</name>
<organism evidence="4 5">
    <name type="scientific">Candidatus Megaera venefica</name>
    <dbReference type="NCBI Taxonomy" id="2055910"/>
    <lineage>
        <taxon>Bacteria</taxon>
        <taxon>Pseudomonadati</taxon>
        <taxon>Pseudomonadota</taxon>
        <taxon>Alphaproteobacteria</taxon>
        <taxon>Rickettsiales</taxon>
        <taxon>Rickettsiaceae</taxon>
        <taxon>Candidatus Megaera</taxon>
    </lineage>
</organism>
<keyword evidence="1 2" id="KW-0812">Transmembrane</keyword>
<feature type="transmembrane region" description="Helical" evidence="2">
    <location>
        <begin position="130"/>
        <end position="149"/>
    </location>
</feature>
<feature type="transmembrane region" description="Helical" evidence="2">
    <location>
        <begin position="102"/>
        <end position="124"/>
    </location>
</feature>
<dbReference type="PIRSF" id="PIRSF006162">
    <property type="entry name" value="PgpA"/>
    <property type="match status" value="1"/>
</dbReference>
<sequence length="203" mass="23039">MRKKIAELISTVFFIGKVKYAPGTFGSLPAFPLCYIIMYFTLNNKIVFPIEGFNFQEQQIIALFAIELFAIIALFIFGTYFTSIYIEDMAEKDPKEVVIDEVVGQMLTVILCSFSVVLTYATSLPEHFEAMYIDIAFLFVLPFVLFRLFDALKPWPINWLDKNIKGALGVMVDDVAAAIFASVVQYVLVFFILDFYPLIPNSG</sequence>
<dbReference type="CDD" id="cd06971">
    <property type="entry name" value="PgpA"/>
    <property type="match status" value="1"/>
</dbReference>
<dbReference type="EMBL" id="JARJFB010000091">
    <property type="protein sequence ID" value="MEA0971176.1"/>
    <property type="molecule type" value="Genomic_DNA"/>
</dbReference>
<keyword evidence="1" id="KW-0595">Phospholipid degradation</keyword>
<keyword evidence="1" id="KW-1003">Cell membrane</keyword>
<feature type="transmembrane region" description="Helical" evidence="2">
    <location>
        <begin position="60"/>
        <end position="81"/>
    </location>
</feature>
<reference evidence="4 5" key="1">
    <citation type="submission" date="2023-03" db="EMBL/GenBank/DDBJ databases">
        <title>Host association and intracellularity evolved multiple times independently in the Rickettsiales.</title>
        <authorList>
            <person name="Castelli M."/>
            <person name="Nardi T."/>
            <person name="Gammuto L."/>
            <person name="Bellinzona G."/>
            <person name="Sabaneyeva E."/>
            <person name="Potekhin A."/>
            <person name="Serra V."/>
            <person name="Petroni G."/>
            <person name="Sassera D."/>
        </authorList>
    </citation>
    <scope>NUCLEOTIDE SEQUENCE [LARGE SCALE GENOMIC DNA]</scope>
    <source>
        <strain evidence="4 5">Sr 2-6</strain>
    </source>
</reference>
<dbReference type="Proteomes" id="UP001291687">
    <property type="component" value="Unassembled WGS sequence"/>
</dbReference>
<evidence type="ECO:0000313" key="5">
    <source>
        <dbReference type="Proteomes" id="UP001291687"/>
    </source>
</evidence>
<comment type="function">
    <text evidence="1">Lipid phosphatase which dephosphorylates phosphatidylglycerophosphate (PGP) to phosphatidylglycerol (PG).</text>
</comment>
<comment type="subcellular location">
    <subcellularLocation>
        <location evidence="1">Cell inner membrane</location>
        <topology evidence="1">Multi-pass membrane protein</topology>
    </subcellularLocation>
</comment>
<comment type="cofactor">
    <cofactor evidence="1">
        <name>Mg(2+)</name>
        <dbReference type="ChEBI" id="CHEBI:18420"/>
    </cofactor>
</comment>
<comment type="catalytic activity">
    <reaction evidence="1">
        <text>a 1,2-diacyl-sn-glycero-3-phospho-(1'-sn-glycero-3'-phosphate) + H2O = a 1,2-diacyl-sn-glycero-3-phospho-(1'-sn-glycerol) + phosphate</text>
        <dbReference type="Rhea" id="RHEA:33751"/>
        <dbReference type="ChEBI" id="CHEBI:15377"/>
        <dbReference type="ChEBI" id="CHEBI:43474"/>
        <dbReference type="ChEBI" id="CHEBI:60110"/>
        <dbReference type="ChEBI" id="CHEBI:64716"/>
        <dbReference type="EC" id="3.1.3.27"/>
    </reaction>
</comment>
<proteinExistence type="predicted"/>